<dbReference type="PIRSF" id="PIRSF028141">
    <property type="entry name" value="C-di-GMP_BP_PA4608"/>
    <property type="match status" value="1"/>
</dbReference>
<evidence type="ECO:0000256" key="1">
    <source>
        <dbReference type="PIRNR" id="PIRNR028141"/>
    </source>
</evidence>
<protein>
    <recommendedName>
        <fullName evidence="1">Cyclic diguanosine monophosphate-binding protein</fullName>
        <shortName evidence="1">c-di-GMP-binding protein</shortName>
    </recommendedName>
    <alternativeName>
        <fullName evidence="1">Pilz domain-containing protein</fullName>
    </alternativeName>
</protein>
<dbReference type="RefSeq" id="WP_087037161.1">
    <property type="nucleotide sequence ID" value="NZ_CP021377.1"/>
</dbReference>
<reference evidence="3 4" key="1">
    <citation type="journal article" date="2014" name="Int. J. Syst. Evol. Microbiol.">
        <title>Oceanisphaera profunda sp. nov., a marine bacterium isolated from deep-sea sediment, and emended description of the genus Oceanisphaera.</title>
        <authorList>
            <person name="Xu Z."/>
            <person name="Zhang X.Y."/>
            <person name="Su H.N."/>
            <person name="Yu Z.C."/>
            <person name="Liu C."/>
            <person name="Li H."/>
            <person name="Chen X.L."/>
            <person name="Song X.Y."/>
            <person name="Xie B.B."/>
            <person name="Qin Q.L."/>
            <person name="Zhou B.C."/>
            <person name="Shi M."/>
            <person name="Huang Y."/>
            <person name="Zhang Y.Z."/>
        </authorList>
    </citation>
    <scope>NUCLEOTIDE SEQUENCE [LARGE SCALE GENOMIC DNA]</scope>
    <source>
        <strain evidence="3 4">SM1222</strain>
    </source>
</reference>
<keyword evidence="1" id="KW-0973">c-di-GMP</keyword>
<dbReference type="OrthoDB" id="5298508at2"/>
<dbReference type="InterPro" id="IPR009875">
    <property type="entry name" value="PilZ_domain"/>
</dbReference>
<sequence>MAERRAFTRIGFNLPAWLVTPDGHQLPTQLQDISMHGALLSVTEPWSAESGTPLQLRLSLDGHDKVIIMQARQRYHKDGCIGIECQQLDINSASLLRRLVELNLGDEALLRRQFEELLDCAAPSAQHQAPS</sequence>
<dbReference type="Proteomes" id="UP000243937">
    <property type="component" value="Chromosome"/>
</dbReference>
<keyword evidence="4" id="KW-1185">Reference proteome</keyword>
<keyword evidence="1" id="KW-0547">Nucleotide-binding</keyword>
<gene>
    <name evidence="3" type="ORF">CBP31_10705</name>
</gene>
<feature type="domain" description="PilZ" evidence="2">
    <location>
        <begin position="3"/>
        <end position="101"/>
    </location>
</feature>
<evidence type="ECO:0000313" key="4">
    <source>
        <dbReference type="Proteomes" id="UP000243937"/>
    </source>
</evidence>
<name>A0A1Y0D646_9GAMM</name>
<comment type="function">
    <text evidence="1">Binds the second messenger bis-(3'-5') cyclic dimeric guanosine monophosphate (c-di-GMP). Can bind two c-di-GMP molecules per monomer. May play a role in bacterial second-messenger regulated processes. Binding to c-di-GMP induces a conformational change of the C- and N-termini resulting in the exposure of a highly negative surface on one side of the protein to a possible effector protein.</text>
</comment>
<dbReference type="EMBL" id="CP021377">
    <property type="protein sequence ID" value="ART83033.1"/>
    <property type="molecule type" value="Genomic_DNA"/>
</dbReference>
<organism evidence="3 4">
    <name type="scientific">Oceanisphaera profunda</name>
    <dbReference type="NCBI Taxonomy" id="1416627"/>
    <lineage>
        <taxon>Bacteria</taxon>
        <taxon>Pseudomonadati</taxon>
        <taxon>Pseudomonadota</taxon>
        <taxon>Gammaproteobacteria</taxon>
        <taxon>Aeromonadales</taxon>
        <taxon>Aeromonadaceae</taxon>
        <taxon>Oceanisphaera</taxon>
    </lineage>
</organism>
<dbReference type="GO" id="GO:0035438">
    <property type="term" value="F:cyclic-di-GMP binding"/>
    <property type="evidence" value="ECO:0007669"/>
    <property type="project" value="InterPro"/>
</dbReference>
<comment type="subunit">
    <text evidence="1">Monomer in both c-di-GMP-bound and free forms.</text>
</comment>
<dbReference type="SUPFAM" id="SSF141371">
    <property type="entry name" value="PilZ domain-like"/>
    <property type="match status" value="1"/>
</dbReference>
<dbReference type="Gene3D" id="2.40.10.220">
    <property type="entry name" value="predicted glycosyltransferase like domains"/>
    <property type="match status" value="1"/>
</dbReference>
<dbReference type="InterPro" id="IPR027021">
    <property type="entry name" value="C-di-GMP_BP_PA4608"/>
</dbReference>
<proteinExistence type="predicted"/>
<dbReference type="KEGG" id="opf:CBP31_10705"/>
<dbReference type="AlphaFoldDB" id="A0A1Y0D646"/>
<dbReference type="Pfam" id="PF07238">
    <property type="entry name" value="PilZ"/>
    <property type="match status" value="1"/>
</dbReference>
<accession>A0A1Y0D646</accession>
<evidence type="ECO:0000313" key="3">
    <source>
        <dbReference type="EMBL" id="ART83033.1"/>
    </source>
</evidence>
<evidence type="ECO:0000259" key="2">
    <source>
        <dbReference type="Pfam" id="PF07238"/>
    </source>
</evidence>